<dbReference type="SUPFAM" id="SSF81296">
    <property type="entry name" value="E set domains"/>
    <property type="match status" value="1"/>
</dbReference>
<comment type="caution">
    <text evidence="1">The sequence shown here is derived from an EMBL/GenBank/DDBJ whole genome shotgun (WGS) entry which is preliminary data.</text>
</comment>
<feature type="non-terminal residue" evidence="1">
    <location>
        <position position="1"/>
    </location>
</feature>
<dbReference type="EMBL" id="CAKM01000109">
    <property type="protein sequence ID" value="CCJ28684.1"/>
    <property type="molecule type" value="Genomic_DNA"/>
</dbReference>
<dbReference type="InterPro" id="IPR014756">
    <property type="entry name" value="Ig_E-set"/>
</dbReference>
<dbReference type="AlphaFoldDB" id="L0P9B1"/>
<gene>
    <name evidence="1" type="ORF">PNEJI1_002654</name>
</gene>
<dbReference type="InterPro" id="IPR035892">
    <property type="entry name" value="C2_domain_sf"/>
</dbReference>
<dbReference type="VEuPathDB" id="FungiDB:PNEJI1_002654"/>
<evidence type="ECO:0000313" key="1">
    <source>
        <dbReference type="EMBL" id="CCJ28684.1"/>
    </source>
</evidence>
<dbReference type="Gene3D" id="2.60.40.150">
    <property type="entry name" value="C2 domain"/>
    <property type="match status" value="1"/>
</dbReference>
<evidence type="ECO:0000313" key="2">
    <source>
        <dbReference type="Proteomes" id="UP000010422"/>
    </source>
</evidence>
<dbReference type="Proteomes" id="UP000010422">
    <property type="component" value="Unassembled WGS sequence"/>
</dbReference>
<reference evidence="1 2" key="1">
    <citation type="journal article" date="2012" name="MBio">
        <title>De novo assembly of the Pneumocystis jirovecii genome from a single bronchoalveolar lavage fluid specimen from a patient.</title>
        <authorList>
            <person name="Cisse O.H."/>
            <person name="Pagni M."/>
            <person name="Hauser P.M."/>
        </authorList>
    </citation>
    <scope>NUCLEOTIDE SEQUENCE [LARGE SCALE GENOMIC DNA]</scope>
    <source>
        <strain evidence="1 2">SE8</strain>
    </source>
</reference>
<dbReference type="STRING" id="1209962.L0P9B1"/>
<name>L0P9B1_PNEJI</name>
<protein>
    <submittedName>
        <fullName evidence="1">Uncharacterized protein</fullName>
    </submittedName>
</protein>
<accession>L0P9B1</accession>
<dbReference type="InParanoid" id="L0P9B1"/>
<proteinExistence type="predicted"/>
<organism evidence="2">
    <name type="scientific">Pneumocystis jirovecii</name>
    <name type="common">Human pneumocystis pneumonia agent</name>
    <dbReference type="NCBI Taxonomy" id="42068"/>
    <lineage>
        <taxon>Eukaryota</taxon>
        <taxon>Fungi</taxon>
        <taxon>Dikarya</taxon>
        <taxon>Ascomycota</taxon>
        <taxon>Taphrinomycotina</taxon>
        <taxon>Pneumocystomycetes</taxon>
        <taxon>Pneumocystaceae</taxon>
        <taxon>Pneumocystis</taxon>
    </lineage>
</organism>
<sequence length="203" mass="22961">IVGVIVSALNHLSDIAQTKSSKRAECKSSIESEFSNQIQKNSVELWNAINLQQISQIKLEFLPKKSKNDLEKLGLLLKVPKEKIAEFIKVSKSIPAITVKVYQKEKSILNVSIIKDTKPYHSDYILYTPKFPKPQKEGWYVLCTSHISNKVHALKRLTMSTYTHGILNTNIIIPEIIYGKTVDIIVISDAFCIKKIHSITLLS</sequence>
<feature type="non-terminal residue" evidence="1">
    <location>
        <position position="203"/>
    </location>
</feature>